<dbReference type="Gene3D" id="1.10.510.10">
    <property type="entry name" value="Transferase(Phosphotransferase) domain 1"/>
    <property type="match status" value="1"/>
</dbReference>
<feature type="compositionally biased region" description="Low complexity" evidence="11">
    <location>
        <begin position="552"/>
        <end position="562"/>
    </location>
</feature>
<keyword evidence="3" id="KW-0723">Serine/threonine-protein kinase</keyword>
<evidence type="ECO:0000256" key="6">
    <source>
        <dbReference type="ARBA" id="ARBA00022777"/>
    </source>
</evidence>
<feature type="region of interest" description="Disordered" evidence="11">
    <location>
        <begin position="396"/>
        <end position="422"/>
    </location>
</feature>
<dbReference type="PROSITE" id="PS00107">
    <property type="entry name" value="PROTEIN_KINASE_ATP"/>
    <property type="match status" value="1"/>
</dbReference>
<dbReference type="GO" id="GO:0005524">
    <property type="term" value="F:ATP binding"/>
    <property type="evidence" value="ECO:0007669"/>
    <property type="project" value="UniProtKB-UniRule"/>
</dbReference>
<dbReference type="SMART" id="SM00220">
    <property type="entry name" value="S_TKc"/>
    <property type="match status" value="1"/>
</dbReference>
<evidence type="ECO:0000313" key="13">
    <source>
        <dbReference type="EMBL" id="KAL1557578.1"/>
    </source>
</evidence>
<evidence type="ECO:0000256" key="11">
    <source>
        <dbReference type="SAM" id="MobiDB-lite"/>
    </source>
</evidence>
<evidence type="ECO:0000256" key="3">
    <source>
        <dbReference type="ARBA" id="ARBA00022527"/>
    </source>
</evidence>
<feature type="compositionally biased region" description="Polar residues" evidence="11">
    <location>
        <begin position="331"/>
        <end position="343"/>
    </location>
</feature>
<protein>
    <recommendedName>
        <fullName evidence="2">non-specific serine/threonine protein kinase</fullName>
        <ecNumber evidence="2">2.7.11.1</ecNumber>
    </recommendedName>
</protein>
<comment type="caution">
    <text evidence="13">The sequence shown here is derived from an EMBL/GenBank/DDBJ whole genome shotgun (WGS) entry which is preliminary data.</text>
</comment>
<evidence type="ECO:0000256" key="2">
    <source>
        <dbReference type="ARBA" id="ARBA00012513"/>
    </source>
</evidence>
<feature type="binding site" evidence="10">
    <location>
        <position position="37"/>
    </location>
    <ligand>
        <name>ATP</name>
        <dbReference type="ChEBI" id="CHEBI:30616"/>
    </ligand>
</feature>
<dbReference type="EMBL" id="JBEAFC010000004">
    <property type="protein sequence ID" value="KAL1557578.1"/>
    <property type="molecule type" value="Genomic_DNA"/>
</dbReference>
<dbReference type="EC" id="2.7.11.1" evidence="2"/>
<dbReference type="PANTHER" id="PTHR43671">
    <property type="entry name" value="SERINE/THREONINE-PROTEIN KINASE NEK"/>
    <property type="match status" value="1"/>
</dbReference>
<dbReference type="InterPro" id="IPR017441">
    <property type="entry name" value="Protein_kinase_ATP_BS"/>
</dbReference>
<feature type="region of interest" description="Disordered" evidence="11">
    <location>
        <begin position="529"/>
        <end position="577"/>
    </location>
</feature>
<keyword evidence="14" id="KW-1185">Reference proteome</keyword>
<feature type="compositionally biased region" description="Polar residues" evidence="11">
    <location>
        <begin position="541"/>
        <end position="551"/>
    </location>
</feature>
<keyword evidence="7 10" id="KW-0067">ATP-binding</keyword>
<dbReference type="SUPFAM" id="SSF56112">
    <property type="entry name" value="Protein kinase-like (PK-like)"/>
    <property type="match status" value="1"/>
</dbReference>
<organism evidence="13 14">
    <name type="scientific">Salvia divinorum</name>
    <name type="common">Maria pastora</name>
    <name type="synonym">Diviner's sage</name>
    <dbReference type="NCBI Taxonomy" id="28513"/>
    <lineage>
        <taxon>Eukaryota</taxon>
        <taxon>Viridiplantae</taxon>
        <taxon>Streptophyta</taxon>
        <taxon>Embryophyta</taxon>
        <taxon>Tracheophyta</taxon>
        <taxon>Spermatophyta</taxon>
        <taxon>Magnoliopsida</taxon>
        <taxon>eudicotyledons</taxon>
        <taxon>Gunneridae</taxon>
        <taxon>Pentapetalae</taxon>
        <taxon>asterids</taxon>
        <taxon>lamiids</taxon>
        <taxon>Lamiales</taxon>
        <taxon>Lamiaceae</taxon>
        <taxon>Nepetoideae</taxon>
        <taxon>Mentheae</taxon>
        <taxon>Salviinae</taxon>
        <taxon>Salvia</taxon>
        <taxon>Salvia subgen. Calosphace</taxon>
    </lineage>
</organism>
<dbReference type="InterPro" id="IPR050660">
    <property type="entry name" value="NEK_Ser/Thr_kinase"/>
</dbReference>
<proteinExistence type="inferred from homology"/>
<keyword evidence="6 13" id="KW-0418">Kinase</keyword>
<feature type="domain" description="Protein kinase" evidence="12">
    <location>
        <begin position="8"/>
        <end position="262"/>
    </location>
</feature>
<reference evidence="13 14" key="1">
    <citation type="submission" date="2024-06" db="EMBL/GenBank/DDBJ databases">
        <title>A chromosome level genome sequence of Diviner's sage (Salvia divinorum).</title>
        <authorList>
            <person name="Ford S.A."/>
            <person name="Ro D.-K."/>
            <person name="Ness R.W."/>
            <person name="Phillips M.A."/>
        </authorList>
    </citation>
    <scope>NUCLEOTIDE SEQUENCE [LARGE SCALE GENOMIC DNA]</scope>
    <source>
        <strain evidence="13">SAF-2024a</strain>
        <tissue evidence="13">Leaf</tissue>
    </source>
</reference>
<dbReference type="InterPro" id="IPR008271">
    <property type="entry name" value="Ser/Thr_kinase_AS"/>
</dbReference>
<feature type="compositionally biased region" description="Basic and acidic residues" evidence="11">
    <location>
        <begin position="568"/>
        <end position="577"/>
    </location>
</feature>
<comment type="catalytic activity">
    <reaction evidence="8">
        <text>L-threonyl-[protein] + ATP = O-phospho-L-threonyl-[protein] + ADP + H(+)</text>
        <dbReference type="Rhea" id="RHEA:46608"/>
        <dbReference type="Rhea" id="RHEA-COMP:11060"/>
        <dbReference type="Rhea" id="RHEA-COMP:11605"/>
        <dbReference type="ChEBI" id="CHEBI:15378"/>
        <dbReference type="ChEBI" id="CHEBI:30013"/>
        <dbReference type="ChEBI" id="CHEBI:30616"/>
        <dbReference type="ChEBI" id="CHEBI:61977"/>
        <dbReference type="ChEBI" id="CHEBI:456216"/>
        <dbReference type="EC" id="2.7.11.1"/>
    </reaction>
</comment>
<dbReference type="PROSITE" id="PS50011">
    <property type="entry name" value="PROTEIN_KINASE_DOM"/>
    <property type="match status" value="1"/>
</dbReference>
<dbReference type="InterPro" id="IPR011009">
    <property type="entry name" value="Kinase-like_dom_sf"/>
</dbReference>
<comment type="similarity">
    <text evidence="1">Belongs to the protein kinase superfamily. NEK Ser/Thr protein kinase family. NIMA subfamily.</text>
</comment>
<evidence type="ECO:0000256" key="9">
    <source>
        <dbReference type="ARBA" id="ARBA00048679"/>
    </source>
</evidence>
<sequence>MESKMDHYEIMEQIGRGAFGAAILVNHKLERKKYVLKKIRLARQTERCRRSAHQEMALIARLQHPFIVEFKEAWVEKGCFVCIVTGYCEGGDMAELMKKTNGQYFPEEKLLKWFTQLLLAVEYLHSGFVLHRDLKCSNIFLTKDQDIRLGDFGLAKTLKADDLTSSVVGTPNYMCPELLADIPYGLKSDIWSLGCCMYEMAAHRRAFKASDMAGLISKINRSAIGPLPLCYSPSLKMLIKSMLRKNPEQRSSASELLKHPFLQPYVAEYRQSYTAPTKHIFSANEHRGDMTESESSSSSSHSDRESLMASEIQEEHGLIIAETRVCRQLQSKDGLQGNDTSPAKTKEAERDDAPKQPRVIKNIIKALKEGKGRDITSPYGSSSSKRCQSSVMETPQKIKARHEVTTPSSAPAKLVSDAEPSCKRALDRTSSFHARMRQPGRDTDKATECDQHTKSLHFRDEIMQHCRNSRNAASSARGIELGNNARTPSCSSSSPSKKHHETHCKNSEDSACGEETRCALRMEIPSPNLASDEEVLASPATDASSSVTTCHAASDSSGSARADAPEEAGEKEAASDAKSFGERANALEGLLELCADLLEQSKLEELAVVLKPFGKEKVSPRDTAMWLAKSLKGMMIEESGRLA</sequence>
<dbReference type="InterPro" id="IPR000719">
    <property type="entry name" value="Prot_kinase_dom"/>
</dbReference>
<evidence type="ECO:0000256" key="4">
    <source>
        <dbReference type="ARBA" id="ARBA00022679"/>
    </source>
</evidence>
<dbReference type="Pfam" id="PF00069">
    <property type="entry name" value="Pkinase"/>
    <property type="match status" value="1"/>
</dbReference>
<feature type="compositionally biased region" description="Basic and acidic residues" evidence="11">
    <location>
        <begin position="344"/>
        <end position="355"/>
    </location>
</feature>
<evidence type="ECO:0000256" key="1">
    <source>
        <dbReference type="ARBA" id="ARBA00010886"/>
    </source>
</evidence>
<evidence type="ECO:0000256" key="5">
    <source>
        <dbReference type="ARBA" id="ARBA00022741"/>
    </source>
</evidence>
<dbReference type="PANTHER" id="PTHR43671:SF98">
    <property type="entry name" value="SERINE_THREONINE-PROTEIN KINASE NEK11"/>
    <property type="match status" value="1"/>
</dbReference>
<evidence type="ECO:0000259" key="12">
    <source>
        <dbReference type="PROSITE" id="PS50011"/>
    </source>
</evidence>
<dbReference type="Gene3D" id="3.30.200.20">
    <property type="entry name" value="Phosphorylase Kinase, domain 1"/>
    <property type="match status" value="1"/>
</dbReference>
<name>A0ABD1HM89_SALDI</name>
<dbReference type="CDD" id="cd08215">
    <property type="entry name" value="STKc_Nek"/>
    <property type="match status" value="1"/>
</dbReference>
<keyword evidence="4 13" id="KW-0808">Transferase</keyword>
<feature type="region of interest" description="Disordered" evidence="11">
    <location>
        <begin position="283"/>
        <end position="310"/>
    </location>
</feature>
<evidence type="ECO:0000256" key="7">
    <source>
        <dbReference type="ARBA" id="ARBA00022840"/>
    </source>
</evidence>
<evidence type="ECO:0000256" key="10">
    <source>
        <dbReference type="PROSITE-ProRule" id="PRU10141"/>
    </source>
</evidence>
<gene>
    <name evidence="13" type="primary">NEK5</name>
    <name evidence="13" type="ORF">AAHA92_08138</name>
</gene>
<evidence type="ECO:0000313" key="14">
    <source>
        <dbReference type="Proteomes" id="UP001567538"/>
    </source>
</evidence>
<dbReference type="AlphaFoldDB" id="A0ABD1HM89"/>
<accession>A0ABD1HM89</accession>
<comment type="catalytic activity">
    <reaction evidence="9">
        <text>L-seryl-[protein] + ATP = O-phospho-L-seryl-[protein] + ADP + H(+)</text>
        <dbReference type="Rhea" id="RHEA:17989"/>
        <dbReference type="Rhea" id="RHEA-COMP:9863"/>
        <dbReference type="Rhea" id="RHEA-COMP:11604"/>
        <dbReference type="ChEBI" id="CHEBI:15378"/>
        <dbReference type="ChEBI" id="CHEBI:29999"/>
        <dbReference type="ChEBI" id="CHEBI:30616"/>
        <dbReference type="ChEBI" id="CHEBI:83421"/>
        <dbReference type="ChEBI" id="CHEBI:456216"/>
        <dbReference type="EC" id="2.7.11.1"/>
    </reaction>
</comment>
<evidence type="ECO:0000256" key="8">
    <source>
        <dbReference type="ARBA" id="ARBA00047899"/>
    </source>
</evidence>
<feature type="region of interest" description="Disordered" evidence="11">
    <location>
        <begin position="469"/>
        <end position="509"/>
    </location>
</feature>
<keyword evidence="5 10" id="KW-0547">Nucleotide-binding</keyword>
<dbReference type="FunFam" id="3.30.200.20:FF:000108">
    <property type="entry name" value="Serine/threonine-protein kinase Nek2"/>
    <property type="match status" value="1"/>
</dbReference>
<dbReference type="GO" id="GO:0004674">
    <property type="term" value="F:protein serine/threonine kinase activity"/>
    <property type="evidence" value="ECO:0007669"/>
    <property type="project" value="UniProtKB-KW"/>
</dbReference>
<dbReference type="Proteomes" id="UP001567538">
    <property type="component" value="Unassembled WGS sequence"/>
</dbReference>
<dbReference type="PROSITE" id="PS00108">
    <property type="entry name" value="PROTEIN_KINASE_ST"/>
    <property type="match status" value="1"/>
</dbReference>
<feature type="region of interest" description="Disordered" evidence="11">
    <location>
        <begin position="331"/>
        <end position="357"/>
    </location>
</feature>